<proteinExistence type="predicted"/>
<comment type="caution">
    <text evidence="1">The sequence shown here is derived from an EMBL/GenBank/DDBJ whole genome shotgun (WGS) entry which is preliminary data.</text>
</comment>
<reference evidence="1 2" key="1">
    <citation type="submission" date="2019-03" db="EMBL/GenBank/DDBJ databases">
        <title>Genomic Encyclopedia of Type Strains, Phase IV (KMG-IV): sequencing the most valuable type-strain genomes for metagenomic binning, comparative biology and taxonomic classification.</title>
        <authorList>
            <person name="Goeker M."/>
        </authorList>
    </citation>
    <scope>NUCLEOTIDE SEQUENCE [LARGE SCALE GENOMIC DNA]</scope>
    <source>
        <strain evidence="1 2">DSM 100556</strain>
    </source>
</reference>
<organism evidence="1 2">
    <name type="scientific">Kineothrix alysoides</name>
    <dbReference type="NCBI Taxonomy" id="1469948"/>
    <lineage>
        <taxon>Bacteria</taxon>
        <taxon>Bacillati</taxon>
        <taxon>Bacillota</taxon>
        <taxon>Clostridia</taxon>
        <taxon>Lachnospirales</taxon>
        <taxon>Lachnospiraceae</taxon>
        <taxon>Kineothrix</taxon>
    </lineage>
</organism>
<accession>A0A4R1R0Q7</accession>
<evidence type="ECO:0000313" key="1">
    <source>
        <dbReference type="EMBL" id="TCL58885.1"/>
    </source>
</evidence>
<gene>
    <name evidence="1" type="ORF">EDD76_10555</name>
</gene>
<dbReference type="Proteomes" id="UP000295718">
    <property type="component" value="Unassembled WGS sequence"/>
</dbReference>
<name>A0A4R1R0Q7_9FIRM</name>
<evidence type="ECO:0000313" key="2">
    <source>
        <dbReference type="Proteomes" id="UP000295718"/>
    </source>
</evidence>
<dbReference type="AlphaFoldDB" id="A0A4R1R0Q7"/>
<dbReference type="OrthoDB" id="2570938at2"/>
<dbReference type="RefSeq" id="WP_031390464.1">
    <property type="nucleotide sequence ID" value="NZ_JPNB01000001.1"/>
</dbReference>
<dbReference type="EMBL" id="SLUO01000005">
    <property type="protein sequence ID" value="TCL58885.1"/>
    <property type="molecule type" value="Genomic_DNA"/>
</dbReference>
<sequence>MENTSLGFHTISIVKKLTQKEAKELLNDFYIYKEKTKEIRIFPIRNVKGTDNSDEFIKWLYSSSPQYYKVYYPNQSKGILWLLRIAHKSPGFIKPGEDDRPCSIKVTINPKILASENNYLAAATAAYLDKVTSSFNIEARKISPILGDYSQFSLNRPDYCINFDLKGMEIPCTAEQMVYLIKHGDIPKHYSERMEYNNISKRKMSCKDSFYLESRSVTINCYRKEAQLIKEFQQCPSLEASQNIIRFEVQCKYQKTYLLSKNIKDKQDISEFDVISEMLSDDFCADIIRDYFYRIVRRGDYFTLDGAIRRVQSKSYKPKKEERLISELQRISRFRGIHKVRAMLQGEELATFRRTLNDLEEININPVTIPREWNIPRIPNLLYTYDKIVNAERCEMLLNEQRQELIHCFS</sequence>
<protein>
    <submittedName>
        <fullName evidence="1">Uncharacterized protein</fullName>
    </submittedName>
</protein>
<keyword evidence="2" id="KW-1185">Reference proteome</keyword>